<feature type="domain" description="Histidine kinase/HSP90-like ATPase" evidence="1">
    <location>
        <begin position="46"/>
        <end position="184"/>
    </location>
</feature>
<sequence>MNIILTVQEFATNSPATKTQILFCDWAAQDQRLAGKTRFERGVCFIPADLSAVAHVRGYIESVAGMFDLSEQSVFELALVADELVANAILASYARNGAENIVLKWTMQNGVFSLSVLDYGGGFKLSDVFEEIPRGEDLGSFLRSLKEYREARKALIPLNGSLIEHLRFGRGLRIISNLVRKLDIAFHETDGSTARTPGSSTVGSIVTVEYVAEAA</sequence>
<dbReference type="Gene3D" id="3.30.565.10">
    <property type="entry name" value="Histidine kinase-like ATPase, C-terminal domain"/>
    <property type="match status" value="1"/>
</dbReference>
<dbReference type="SUPFAM" id="SSF55874">
    <property type="entry name" value="ATPase domain of HSP90 chaperone/DNA topoisomerase II/histidine kinase"/>
    <property type="match status" value="1"/>
</dbReference>
<dbReference type="STRING" id="869212.Turpa_0206"/>
<evidence type="ECO:0000313" key="3">
    <source>
        <dbReference type="Proteomes" id="UP000006048"/>
    </source>
</evidence>
<accession>I4B0R1</accession>
<evidence type="ECO:0000313" key="2">
    <source>
        <dbReference type="EMBL" id="AFM10868.1"/>
    </source>
</evidence>
<keyword evidence="3" id="KW-1185">Reference proteome</keyword>
<name>I4B0R1_TURPD</name>
<evidence type="ECO:0000259" key="1">
    <source>
        <dbReference type="Pfam" id="PF13581"/>
    </source>
</evidence>
<dbReference type="Proteomes" id="UP000006048">
    <property type="component" value="Chromosome"/>
</dbReference>
<dbReference type="Pfam" id="PF13581">
    <property type="entry name" value="HATPase_c_2"/>
    <property type="match status" value="1"/>
</dbReference>
<organism evidence="2 3">
    <name type="scientific">Turneriella parva (strain ATCC BAA-1111 / DSM 21527 / NCTC 11395 / H)</name>
    <name type="common">Leptospira parva</name>
    <dbReference type="NCBI Taxonomy" id="869212"/>
    <lineage>
        <taxon>Bacteria</taxon>
        <taxon>Pseudomonadati</taxon>
        <taxon>Spirochaetota</taxon>
        <taxon>Spirochaetia</taxon>
        <taxon>Leptospirales</taxon>
        <taxon>Leptospiraceae</taxon>
        <taxon>Turneriella</taxon>
    </lineage>
</organism>
<dbReference type="InterPro" id="IPR036890">
    <property type="entry name" value="HATPase_C_sf"/>
</dbReference>
<reference evidence="2 3" key="1">
    <citation type="submission" date="2012-06" db="EMBL/GenBank/DDBJ databases">
        <title>The complete chromosome of genome of Turneriella parva DSM 21527.</title>
        <authorList>
            <consortium name="US DOE Joint Genome Institute (JGI-PGF)"/>
            <person name="Lucas S."/>
            <person name="Han J."/>
            <person name="Lapidus A."/>
            <person name="Bruce D."/>
            <person name="Goodwin L."/>
            <person name="Pitluck S."/>
            <person name="Peters L."/>
            <person name="Kyrpides N."/>
            <person name="Mavromatis K."/>
            <person name="Ivanova N."/>
            <person name="Mikhailova N."/>
            <person name="Chertkov O."/>
            <person name="Detter J.C."/>
            <person name="Tapia R."/>
            <person name="Han C."/>
            <person name="Land M."/>
            <person name="Hauser L."/>
            <person name="Markowitz V."/>
            <person name="Cheng J.-F."/>
            <person name="Hugenholtz P."/>
            <person name="Woyke T."/>
            <person name="Wu D."/>
            <person name="Gronow S."/>
            <person name="Wellnitz S."/>
            <person name="Brambilla E."/>
            <person name="Klenk H.-P."/>
            <person name="Eisen J.A."/>
        </authorList>
    </citation>
    <scope>NUCLEOTIDE SEQUENCE [LARGE SCALE GENOMIC DNA]</scope>
    <source>
        <strain evidence="3">ATCC BAA-1111 / DSM 21527 / NCTC 11395 / H</strain>
    </source>
</reference>
<proteinExistence type="predicted"/>
<dbReference type="OrthoDB" id="325807at2"/>
<dbReference type="HOGENOM" id="CLU_1282749_0_0_12"/>
<protein>
    <recommendedName>
        <fullName evidence="1">Histidine kinase/HSP90-like ATPase domain-containing protein</fullName>
    </recommendedName>
</protein>
<dbReference type="RefSeq" id="WP_014801389.1">
    <property type="nucleotide sequence ID" value="NC_018020.1"/>
</dbReference>
<gene>
    <name evidence="2" type="ordered locus">Turpa_0206</name>
</gene>
<dbReference type="InterPro" id="IPR003594">
    <property type="entry name" value="HATPase_dom"/>
</dbReference>
<dbReference type="KEGG" id="tpx:Turpa_0206"/>
<dbReference type="EMBL" id="CP002959">
    <property type="protein sequence ID" value="AFM10868.1"/>
    <property type="molecule type" value="Genomic_DNA"/>
</dbReference>
<dbReference type="AlphaFoldDB" id="I4B0R1"/>